<reference evidence="2 3" key="1">
    <citation type="submission" date="2017-09" db="EMBL/GenBank/DDBJ databases">
        <title>Depth-based differentiation of microbial function through sediment-hosted aquifers and enrichment of novel symbionts in the deep terrestrial subsurface.</title>
        <authorList>
            <person name="Probst A.J."/>
            <person name="Ladd B."/>
            <person name="Jarett J.K."/>
            <person name="Geller-Mcgrath D.E."/>
            <person name="Sieber C.M."/>
            <person name="Emerson J.B."/>
            <person name="Anantharaman K."/>
            <person name="Thomas B.C."/>
            <person name="Malmstrom R."/>
            <person name="Stieglmeier M."/>
            <person name="Klingl A."/>
            <person name="Woyke T."/>
            <person name="Ryan C.M."/>
            <person name="Banfield J.F."/>
        </authorList>
    </citation>
    <scope>NUCLEOTIDE SEQUENCE [LARGE SCALE GENOMIC DNA]</scope>
    <source>
        <strain evidence="2">CG18_big_fil_WC_8_21_14_2_50_31_19</strain>
    </source>
</reference>
<feature type="region of interest" description="Disordered" evidence="1">
    <location>
        <begin position="1"/>
        <end position="21"/>
    </location>
</feature>
<name>A0A2G9LJU3_HUBC1</name>
<evidence type="ECO:0000256" key="1">
    <source>
        <dbReference type="SAM" id="MobiDB-lite"/>
    </source>
</evidence>
<sequence>MRTTTAMEMQQTQPKHAQHQQATQQTIQTAMTTMHQSTQEQQKSMAMILTKTAMEKQKNVVTVFAVTMKIVRFAQKIAEIALQVVKKIMIQRKIKQIKQKTKHQLV</sequence>
<comment type="caution">
    <text evidence="2">The sequence shown here is derived from an EMBL/GenBank/DDBJ whole genome shotgun (WGS) entry which is preliminary data.</text>
</comment>
<dbReference type="AlphaFoldDB" id="A0A2G9LJU3"/>
<organism evidence="2 3">
    <name type="scientific">Huberarchaeum crystalense</name>
    <dbReference type="NCBI Taxonomy" id="2014257"/>
    <lineage>
        <taxon>Archaea</taxon>
        <taxon>Candidatus Huberarchaeota</taxon>
        <taxon>Candidatus Huberarchaeia</taxon>
        <taxon>Candidatus Huberarchaeales</taxon>
        <taxon>Candidatus Huberarchaeaceae</taxon>
        <taxon>Candidatus Huberarchaeum</taxon>
    </lineage>
</organism>
<feature type="compositionally biased region" description="Low complexity" evidence="1">
    <location>
        <begin position="9"/>
        <end position="21"/>
    </location>
</feature>
<gene>
    <name evidence="2" type="ORF">COW69_00005</name>
</gene>
<dbReference type="EMBL" id="PCUF01000001">
    <property type="protein sequence ID" value="PIN66774.1"/>
    <property type="molecule type" value="Genomic_DNA"/>
</dbReference>
<evidence type="ECO:0000313" key="2">
    <source>
        <dbReference type="EMBL" id="PIN66774.1"/>
    </source>
</evidence>
<protein>
    <submittedName>
        <fullName evidence="2">Uncharacterized protein</fullName>
    </submittedName>
</protein>
<dbReference type="Proteomes" id="UP000229789">
    <property type="component" value="Unassembled WGS sequence"/>
</dbReference>
<proteinExistence type="predicted"/>
<accession>A0A2G9LJU3</accession>
<evidence type="ECO:0000313" key="3">
    <source>
        <dbReference type="Proteomes" id="UP000229789"/>
    </source>
</evidence>